<evidence type="ECO:0000256" key="6">
    <source>
        <dbReference type="ARBA" id="ARBA00022723"/>
    </source>
</evidence>
<dbReference type="Pfam" id="PF03313">
    <property type="entry name" value="SDH_alpha"/>
    <property type="match status" value="1"/>
</dbReference>
<evidence type="ECO:0000256" key="7">
    <source>
        <dbReference type="ARBA" id="ARBA00023004"/>
    </source>
</evidence>
<keyword evidence="6 11" id="KW-0479">Metal-binding</keyword>
<dbReference type="GO" id="GO:0051539">
    <property type="term" value="F:4 iron, 4 sulfur cluster binding"/>
    <property type="evidence" value="ECO:0007669"/>
    <property type="project" value="UniProtKB-UniRule"/>
</dbReference>
<evidence type="ECO:0000313" key="14">
    <source>
        <dbReference type="Proteomes" id="UP000030647"/>
    </source>
</evidence>
<keyword evidence="8 11" id="KW-0411">Iron-sulfur</keyword>
<evidence type="ECO:0000256" key="11">
    <source>
        <dbReference type="RuleBase" id="RU366059"/>
    </source>
</evidence>
<evidence type="ECO:0000259" key="12">
    <source>
        <dbReference type="Pfam" id="PF03313"/>
    </source>
</evidence>
<organism evidence="13 14">
    <name type="scientific">Schleiferilactobacillus shenzhenensis LY-73</name>
    <dbReference type="NCBI Taxonomy" id="1231336"/>
    <lineage>
        <taxon>Bacteria</taxon>
        <taxon>Bacillati</taxon>
        <taxon>Bacillota</taxon>
        <taxon>Bacilli</taxon>
        <taxon>Lactobacillales</taxon>
        <taxon>Lactobacillaceae</taxon>
        <taxon>Schleiferilactobacillus</taxon>
    </lineage>
</organism>
<evidence type="ECO:0000313" key="13">
    <source>
        <dbReference type="EMBL" id="ERL65433.1"/>
    </source>
</evidence>
<evidence type="ECO:0000256" key="8">
    <source>
        <dbReference type="ARBA" id="ARBA00023014"/>
    </source>
</evidence>
<keyword evidence="7 11" id="KW-0408">Iron</keyword>
<protein>
    <recommendedName>
        <fullName evidence="11">L-serine dehydratase</fullName>
        <ecNumber evidence="11">4.3.1.17</ecNumber>
    </recommendedName>
</protein>
<name>U4TU84_9LACO</name>
<dbReference type="AlphaFoldDB" id="U4TU84"/>
<evidence type="ECO:0000256" key="9">
    <source>
        <dbReference type="ARBA" id="ARBA00023239"/>
    </source>
</evidence>
<proteinExistence type="inferred from homology"/>
<evidence type="ECO:0000256" key="5">
    <source>
        <dbReference type="ARBA" id="ARBA00022485"/>
    </source>
</evidence>
<dbReference type="RefSeq" id="WP_022529419.1">
    <property type="nucleotide sequence ID" value="NZ_KI271587.1"/>
</dbReference>
<dbReference type="PANTHER" id="PTHR30182:SF1">
    <property type="entry name" value="L-SERINE DEHYDRATASE 1"/>
    <property type="match status" value="1"/>
</dbReference>
<dbReference type="HOGENOM" id="CLU_022305_2_0_9"/>
<dbReference type="GO" id="GO:0046872">
    <property type="term" value="F:metal ion binding"/>
    <property type="evidence" value="ECO:0007669"/>
    <property type="project" value="UniProtKB-KW"/>
</dbReference>
<evidence type="ECO:0000256" key="1">
    <source>
        <dbReference type="ARBA" id="ARBA00001966"/>
    </source>
</evidence>
<dbReference type="NCBIfam" id="TIGR00718">
    <property type="entry name" value="sda_alpha"/>
    <property type="match status" value="1"/>
</dbReference>
<keyword evidence="14" id="KW-1185">Reference proteome</keyword>
<dbReference type="OrthoDB" id="9805537at2"/>
<evidence type="ECO:0000256" key="2">
    <source>
        <dbReference type="ARBA" id="ARBA00004742"/>
    </source>
</evidence>
<dbReference type="eggNOG" id="COG1760">
    <property type="taxonomic scope" value="Bacteria"/>
</dbReference>
<sequence length="290" mass="29686">MFYTIKDLVAQSAAYPSIAAMMVALEEENTNRSAAEIRRLMGKNLDAMVHSVHQGIAGVKSVTGLTGMEAKKMDGYLAAGDFLSGRPILEAVRNAIAVNEVNAKMGLICATPTAGSAGVLAGVLLAVRDRLGLSRDDQVDFLFTAGAFGLVIANNAGIAGAEGGCQEEVGSASAMASAALVCAKGGTAQQAANAVAMTLQNMLGLICDPVAGLVEVPCVKRNALGASQAMISADMALAGLKSVIPVDETVEAMRKVGLQMPSAFKETAEGGLATTPTALKLKQQIFGDRA</sequence>
<dbReference type="STRING" id="1231336.L248_2832"/>
<evidence type="ECO:0000256" key="3">
    <source>
        <dbReference type="ARBA" id="ARBA00008636"/>
    </source>
</evidence>
<comment type="cofactor">
    <cofactor evidence="1 11">
        <name>[4Fe-4S] cluster</name>
        <dbReference type="ChEBI" id="CHEBI:49883"/>
    </cofactor>
</comment>
<keyword evidence="9 11" id="KW-0456">Lyase</keyword>
<comment type="pathway">
    <text evidence="2">Carbohydrate biosynthesis; gluconeogenesis.</text>
</comment>
<dbReference type="Proteomes" id="UP000030647">
    <property type="component" value="Unassembled WGS sequence"/>
</dbReference>
<comment type="similarity">
    <text evidence="3 11">Belongs to the iron-sulfur dependent L-serine dehydratase family.</text>
</comment>
<dbReference type="EMBL" id="KI271587">
    <property type="protein sequence ID" value="ERL65433.1"/>
    <property type="molecule type" value="Genomic_DNA"/>
</dbReference>
<dbReference type="GO" id="GO:0006094">
    <property type="term" value="P:gluconeogenesis"/>
    <property type="evidence" value="ECO:0007669"/>
    <property type="project" value="UniProtKB-KW"/>
</dbReference>
<keyword evidence="4 11" id="KW-0312">Gluconeogenesis</keyword>
<reference evidence="14" key="1">
    <citation type="journal article" date="2013" name="Genome Announc.">
        <title>Whole-Genome Sequencing of Lactobacillus shenzhenensis Strain LY-73T.</title>
        <authorList>
            <person name="Lin Z."/>
            <person name="Liu Z."/>
            <person name="Yang R."/>
            <person name="Zou Y."/>
            <person name="Wan D."/>
            <person name="Chen J."/>
            <person name="Guo M."/>
            <person name="Zhao J."/>
            <person name="Fang C."/>
            <person name="Yang R."/>
            <person name="Liu F."/>
        </authorList>
    </citation>
    <scope>NUCLEOTIDE SEQUENCE [LARGE SCALE GENOMIC DNA]</scope>
    <source>
        <strain evidence="14">LY-73</strain>
    </source>
</reference>
<dbReference type="InterPro" id="IPR005130">
    <property type="entry name" value="Ser_deHydtase-like_asu"/>
</dbReference>
<dbReference type="PANTHER" id="PTHR30182">
    <property type="entry name" value="L-SERINE DEHYDRATASE"/>
    <property type="match status" value="1"/>
</dbReference>
<dbReference type="InterPro" id="IPR051318">
    <property type="entry name" value="Fe-S_L-Ser"/>
</dbReference>
<dbReference type="InterPro" id="IPR004642">
    <property type="entry name" value="Ser_deHydtase_asu"/>
</dbReference>
<evidence type="ECO:0000256" key="4">
    <source>
        <dbReference type="ARBA" id="ARBA00022432"/>
    </source>
</evidence>
<feature type="domain" description="Serine dehydratase-like alpha subunit" evidence="12">
    <location>
        <begin position="17"/>
        <end position="273"/>
    </location>
</feature>
<dbReference type="GO" id="GO:0003941">
    <property type="term" value="F:L-serine ammonia-lyase activity"/>
    <property type="evidence" value="ECO:0007669"/>
    <property type="project" value="UniProtKB-UniRule"/>
</dbReference>
<accession>U4TU84</accession>
<keyword evidence="5 11" id="KW-0004">4Fe-4S</keyword>
<evidence type="ECO:0000256" key="10">
    <source>
        <dbReference type="ARBA" id="ARBA00049406"/>
    </source>
</evidence>
<gene>
    <name evidence="13" type="ORF">L248_2832</name>
</gene>
<dbReference type="EC" id="4.3.1.17" evidence="11"/>
<comment type="catalytic activity">
    <reaction evidence="10 11">
        <text>L-serine = pyruvate + NH4(+)</text>
        <dbReference type="Rhea" id="RHEA:19169"/>
        <dbReference type="ChEBI" id="CHEBI:15361"/>
        <dbReference type="ChEBI" id="CHEBI:28938"/>
        <dbReference type="ChEBI" id="CHEBI:33384"/>
        <dbReference type="EC" id="4.3.1.17"/>
    </reaction>
</comment>